<dbReference type="InterPro" id="IPR036388">
    <property type="entry name" value="WH-like_DNA-bd_sf"/>
</dbReference>
<dbReference type="Proteomes" id="UP000094626">
    <property type="component" value="Chromosome"/>
</dbReference>
<reference evidence="8" key="3">
    <citation type="journal article" date="2017" name="J. Biotechnol.">
        <title>Complete genome sequence of Novosphingobium resinovorum SA1, a versatile xenobiotic-degrading bacterium capable of utilizing sulfanilic acid.</title>
        <authorList>
            <person name="Hegedus B."/>
            <person name="Kos P.B."/>
            <person name="Balint B."/>
            <person name="Maroti G."/>
            <person name="Gan H.M."/>
            <person name="Perei K."/>
            <person name="Rakhely G."/>
        </authorList>
    </citation>
    <scope>NUCLEOTIDE SEQUENCE [LARGE SCALE GENOMIC DNA]</scope>
    <source>
        <strain evidence="8">SA1</strain>
    </source>
</reference>
<dbReference type="CDD" id="cd06170">
    <property type="entry name" value="LuxR_C_like"/>
    <property type="match status" value="1"/>
</dbReference>
<dbReference type="Gene3D" id="1.10.10.10">
    <property type="entry name" value="Winged helix-like DNA-binding domain superfamily/Winged helix DNA-binding domain"/>
    <property type="match status" value="1"/>
</dbReference>
<proteinExistence type="predicted"/>
<evidence type="ECO:0000256" key="1">
    <source>
        <dbReference type="ARBA" id="ARBA00023015"/>
    </source>
</evidence>
<dbReference type="KEGG" id="nre:BES08_02300"/>
<keyword evidence="8" id="KW-1185">Reference proteome</keyword>
<dbReference type="SUPFAM" id="SSF46894">
    <property type="entry name" value="C-terminal effector domain of the bipartite response regulators"/>
    <property type="match status" value="1"/>
</dbReference>
<dbReference type="EMBL" id="CP017075">
    <property type="protein sequence ID" value="AOR75711.1"/>
    <property type="molecule type" value="Genomic_DNA"/>
</dbReference>
<dbReference type="SMART" id="SM00421">
    <property type="entry name" value="HTH_LUXR"/>
    <property type="match status" value="1"/>
</dbReference>
<dbReference type="EMBL" id="JFYZ01000001">
    <property type="protein sequence ID" value="EZP84690.1"/>
    <property type="molecule type" value="Genomic_DNA"/>
</dbReference>
<evidence type="ECO:0000256" key="2">
    <source>
        <dbReference type="ARBA" id="ARBA00023125"/>
    </source>
</evidence>
<dbReference type="PROSITE" id="PS50043">
    <property type="entry name" value="HTH_LUXR_2"/>
    <property type="match status" value="1"/>
</dbReference>
<dbReference type="AlphaFoldDB" id="A0A031K602"/>
<keyword evidence="1" id="KW-0805">Transcription regulation</keyword>
<evidence type="ECO:0000313" key="5">
    <source>
        <dbReference type="EMBL" id="AOR75711.1"/>
    </source>
</evidence>
<reference evidence="6 7" key="1">
    <citation type="submission" date="2014-03" db="EMBL/GenBank/DDBJ databases">
        <title>Whole genome sequence of Novosphingobium resinovorum KF1.</title>
        <authorList>
            <person name="Gan H.M."/>
            <person name="Gan H.Y."/>
            <person name="Chew T.H."/>
            <person name="Savka M.A."/>
        </authorList>
    </citation>
    <scope>NUCLEOTIDE SEQUENCE [LARGE SCALE GENOMIC DNA]</scope>
    <source>
        <strain evidence="6 7">KF1</strain>
    </source>
</reference>
<dbReference type="RefSeq" id="WP_008829667.1">
    <property type="nucleotide sequence ID" value="NZ_CP017075.1"/>
</dbReference>
<dbReference type="GO" id="GO:0003677">
    <property type="term" value="F:DNA binding"/>
    <property type="evidence" value="ECO:0007669"/>
    <property type="project" value="UniProtKB-KW"/>
</dbReference>
<keyword evidence="2" id="KW-0238">DNA-binding</keyword>
<sequence>MTNNRGYNGLTRRQSQCLALVNQGMTSKEIARQLDLSPSTVDNHLREAIVRMGKNNRQEAARDFALAHLQVDQSERLPGDCLPRAMSLVRLDDIGPFTVFICKN</sequence>
<dbReference type="InterPro" id="IPR000792">
    <property type="entry name" value="Tscrpt_reg_LuxR_C"/>
</dbReference>
<evidence type="ECO:0000259" key="4">
    <source>
        <dbReference type="PROSITE" id="PS50043"/>
    </source>
</evidence>
<protein>
    <submittedName>
        <fullName evidence="6">Regulatory protein LuxR</fullName>
    </submittedName>
</protein>
<gene>
    <name evidence="5" type="ORF">BES08_02300</name>
    <name evidence="6" type="ORF">BV97_00448</name>
</gene>
<dbReference type="OrthoDB" id="7501479at2"/>
<evidence type="ECO:0000313" key="7">
    <source>
        <dbReference type="Proteomes" id="UP000024329"/>
    </source>
</evidence>
<dbReference type="PANTHER" id="PTHR44688">
    <property type="entry name" value="DNA-BINDING TRANSCRIPTIONAL ACTIVATOR DEVR_DOSR"/>
    <property type="match status" value="1"/>
</dbReference>
<dbReference type="Pfam" id="PF00196">
    <property type="entry name" value="GerE"/>
    <property type="match status" value="1"/>
</dbReference>
<evidence type="ECO:0000313" key="8">
    <source>
        <dbReference type="Proteomes" id="UP000094626"/>
    </source>
</evidence>
<dbReference type="Proteomes" id="UP000024329">
    <property type="component" value="Unassembled WGS sequence"/>
</dbReference>
<dbReference type="STRING" id="158500.BES08_02300"/>
<dbReference type="eggNOG" id="COG2771">
    <property type="taxonomic scope" value="Bacteria"/>
</dbReference>
<dbReference type="PANTHER" id="PTHR44688:SF16">
    <property type="entry name" value="DNA-BINDING TRANSCRIPTIONAL ACTIVATOR DEVR_DOSR"/>
    <property type="match status" value="1"/>
</dbReference>
<name>A0A031K602_9SPHN</name>
<evidence type="ECO:0000256" key="3">
    <source>
        <dbReference type="ARBA" id="ARBA00023163"/>
    </source>
</evidence>
<reference evidence="5" key="2">
    <citation type="submission" date="2016-08" db="EMBL/GenBank/DDBJ databases">
        <authorList>
            <person name="Seilhamer J.J."/>
        </authorList>
    </citation>
    <scope>NUCLEOTIDE SEQUENCE [LARGE SCALE GENOMIC DNA]</scope>
    <source>
        <strain evidence="5">SA1</strain>
    </source>
</reference>
<organism evidence="6 7">
    <name type="scientific">Novosphingobium resinovorum</name>
    <dbReference type="NCBI Taxonomy" id="158500"/>
    <lineage>
        <taxon>Bacteria</taxon>
        <taxon>Pseudomonadati</taxon>
        <taxon>Pseudomonadota</taxon>
        <taxon>Alphaproteobacteria</taxon>
        <taxon>Sphingomonadales</taxon>
        <taxon>Sphingomonadaceae</taxon>
        <taxon>Novosphingobium</taxon>
    </lineage>
</organism>
<dbReference type="InterPro" id="IPR016032">
    <property type="entry name" value="Sig_transdc_resp-reg_C-effctor"/>
</dbReference>
<evidence type="ECO:0000313" key="6">
    <source>
        <dbReference type="EMBL" id="EZP84690.1"/>
    </source>
</evidence>
<dbReference type="PRINTS" id="PR00038">
    <property type="entry name" value="HTHLUXR"/>
</dbReference>
<keyword evidence="3" id="KW-0804">Transcription</keyword>
<feature type="domain" description="HTH luxR-type" evidence="4">
    <location>
        <begin position="3"/>
        <end position="69"/>
    </location>
</feature>
<accession>A0A031K602</accession>
<dbReference type="GO" id="GO:0006355">
    <property type="term" value="P:regulation of DNA-templated transcription"/>
    <property type="evidence" value="ECO:0007669"/>
    <property type="project" value="InterPro"/>
</dbReference>